<comment type="caution">
    <text evidence="2">The sequence shown here is derived from an EMBL/GenBank/DDBJ whole genome shotgun (WGS) entry which is preliminary data.</text>
</comment>
<protein>
    <submittedName>
        <fullName evidence="2">Transposase</fullName>
    </submittedName>
</protein>
<dbReference type="Proteomes" id="UP001597045">
    <property type="component" value="Unassembled WGS sequence"/>
</dbReference>
<dbReference type="EMBL" id="JBHTIS010003226">
    <property type="protein sequence ID" value="MFD1050963.1"/>
    <property type="molecule type" value="Genomic_DNA"/>
</dbReference>
<evidence type="ECO:0000313" key="2">
    <source>
        <dbReference type="EMBL" id="MFD1050963.1"/>
    </source>
</evidence>
<evidence type="ECO:0000313" key="3">
    <source>
        <dbReference type="Proteomes" id="UP001597045"/>
    </source>
</evidence>
<feature type="non-terminal residue" evidence="2">
    <location>
        <position position="100"/>
    </location>
</feature>
<name>A0ABW3MJT5_9PSEU</name>
<keyword evidence="3" id="KW-1185">Reference proteome</keyword>
<reference evidence="3" key="1">
    <citation type="journal article" date="2019" name="Int. J. Syst. Evol. Microbiol.">
        <title>The Global Catalogue of Microorganisms (GCM) 10K type strain sequencing project: providing services to taxonomists for standard genome sequencing and annotation.</title>
        <authorList>
            <consortium name="The Broad Institute Genomics Platform"/>
            <consortium name="The Broad Institute Genome Sequencing Center for Infectious Disease"/>
            <person name="Wu L."/>
            <person name="Ma J."/>
        </authorList>
    </citation>
    <scope>NUCLEOTIDE SEQUENCE [LARGE SCALE GENOMIC DNA]</scope>
    <source>
        <strain evidence="3">JCM 31486</strain>
    </source>
</reference>
<feature type="domain" description="Transposase IS701-like DDE" evidence="1">
    <location>
        <begin position="2"/>
        <end position="96"/>
    </location>
</feature>
<dbReference type="PANTHER" id="PTHR33627:SF1">
    <property type="entry name" value="TRANSPOSASE"/>
    <property type="match status" value="1"/>
</dbReference>
<dbReference type="InterPro" id="IPR038721">
    <property type="entry name" value="IS701-like_DDE_dom"/>
</dbReference>
<proteinExistence type="predicted"/>
<sequence>MYVNGLVSVPGRKSIRKIADLVVGWRAEQSLQQFVNQSTWKWEPVRRSLAYQVNGMIRPRAWAVQEVVFPKNGDSSVGVARQYAPSAKRVLNCQLGLAVF</sequence>
<dbReference type="PANTHER" id="PTHR33627">
    <property type="entry name" value="TRANSPOSASE"/>
    <property type="match status" value="1"/>
</dbReference>
<organism evidence="2 3">
    <name type="scientific">Kibdelosporangium lantanae</name>
    <dbReference type="NCBI Taxonomy" id="1497396"/>
    <lineage>
        <taxon>Bacteria</taxon>
        <taxon>Bacillati</taxon>
        <taxon>Actinomycetota</taxon>
        <taxon>Actinomycetes</taxon>
        <taxon>Pseudonocardiales</taxon>
        <taxon>Pseudonocardiaceae</taxon>
        <taxon>Kibdelosporangium</taxon>
    </lineage>
</organism>
<dbReference type="Pfam" id="PF13546">
    <property type="entry name" value="DDE_5"/>
    <property type="match status" value="1"/>
</dbReference>
<evidence type="ECO:0000259" key="1">
    <source>
        <dbReference type="Pfam" id="PF13546"/>
    </source>
</evidence>
<gene>
    <name evidence="2" type="ORF">ACFQ1S_38270</name>
</gene>
<accession>A0ABW3MJT5</accession>
<dbReference type="InterPro" id="IPR039365">
    <property type="entry name" value="IS701-like"/>
</dbReference>